<keyword evidence="4 7" id="KW-1133">Transmembrane helix</keyword>
<evidence type="ECO:0000256" key="2">
    <source>
        <dbReference type="ARBA" id="ARBA00010532"/>
    </source>
</evidence>
<evidence type="ECO:0000313" key="10">
    <source>
        <dbReference type="WBParaSite" id="HNAJ_0001186101-mRNA-1"/>
    </source>
</evidence>
<keyword evidence="9" id="KW-1185">Reference proteome</keyword>
<proteinExistence type="inferred from homology"/>
<dbReference type="PANTHER" id="PTHR11923">
    <property type="entry name" value="SCAVENGER RECEPTOR CLASS B TYPE-1 SR-B1"/>
    <property type="match status" value="1"/>
</dbReference>
<dbReference type="EMBL" id="UZAE01013835">
    <property type="protein sequence ID" value="VDO11540.1"/>
    <property type="molecule type" value="Genomic_DNA"/>
</dbReference>
<dbReference type="AlphaFoldDB" id="A0A0R3TVK9"/>
<dbReference type="GO" id="GO:0016020">
    <property type="term" value="C:membrane"/>
    <property type="evidence" value="ECO:0007669"/>
    <property type="project" value="UniProtKB-SubCell"/>
</dbReference>
<dbReference type="STRING" id="102285.A0A0R3TVK9"/>
<dbReference type="GO" id="GO:0005044">
    <property type="term" value="F:scavenger receptor activity"/>
    <property type="evidence" value="ECO:0007669"/>
    <property type="project" value="TreeGrafter"/>
</dbReference>
<evidence type="ECO:0000313" key="9">
    <source>
        <dbReference type="Proteomes" id="UP000278807"/>
    </source>
</evidence>
<keyword evidence="3 7" id="KW-0812">Transmembrane</keyword>
<evidence type="ECO:0000256" key="4">
    <source>
        <dbReference type="ARBA" id="ARBA00022989"/>
    </source>
</evidence>
<dbReference type="Pfam" id="PF01130">
    <property type="entry name" value="CD36"/>
    <property type="match status" value="1"/>
</dbReference>
<evidence type="ECO:0000256" key="3">
    <source>
        <dbReference type="ARBA" id="ARBA00022692"/>
    </source>
</evidence>
<evidence type="ECO:0000256" key="6">
    <source>
        <dbReference type="ARBA" id="ARBA00023180"/>
    </source>
</evidence>
<dbReference type="Proteomes" id="UP000278807">
    <property type="component" value="Unassembled WGS sequence"/>
</dbReference>
<keyword evidence="6" id="KW-0325">Glycoprotein</keyword>
<name>A0A0R3TVK9_RODNA</name>
<evidence type="ECO:0000256" key="1">
    <source>
        <dbReference type="ARBA" id="ARBA00004370"/>
    </source>
</evidence>
<feature type="transmembrane region" description="Helical" evidence="7">
    <location>
        <begin position="255"/>
        <end position="274"/>
    </location>
</feature>
<comment type="subcellular location">
    <subcellularLocation>
        <location evidence="1">Membrane</location>
    </subcellularLocation>
</comment>
<evidence type="ECO:0000256" key="7">
    <source>
        <dbReference type="SAM" id="Phobius"/>
    </source>
</evidence>
<accession>A0A0R3TVK9</accession>
<comment type="similarity">
    <text evidence="2">Belongs to the CD36 family.</text>
</comment>
<reference evidence="8 9" key="2">
    <citation type="submission" date="2018-11" db="EMBL/GenBank/DDBJ databases">
        <authorList>
            <consortium name="Pathogen Informatics"/>
        </authorList>
    </citation>
    <scope>NUCLEOTIDE SEQUENCE [LARGE SCALE GENOMIC DNA]</scope>
</reference>
<feature type="transmembrane region" description="Helical" evidence="7">
    <location>
        <begin position="25"/>
        <end position="49"/>
    </location>
</feature>
<dbReference type="WBParaSite" id="HNAJ_0001186101-mRNA-1">
    <property type="protein sequence ID" value="HNAJ_0001186101-mRNA-1"/>
    <property type="gene ID" value="HNAJ_0001186101"/>
</dbReference>
<dbReference type="PANTHER" id="PTHR11923:SF51">
    <property type="entry name" value="LYSOSOME MEMBRANE PROTEIN 2"/>
    <property type="match status" value="1"/>
</dbReference>
<gene>
    <name evidence="8" type="ORF">HNAJ_LOCUS11850</name>
</gene>
<dbReference type="InterPro" id="IPR002159">
    <property type="entry name" value="CD36_fam"/>
</dbReference>
<dbReference type="OrthoDB" id="18585at2759"/>
<dbReference type="GO" id="GO:0005737">
    <property type="term" value="C:cytoplasm"/>
    <property type="evidence" value="ECO:0007669"/>
    <property type="project" value="TreeGrafter"/>
</dbReference>
<protein>
    <submittedName>
        <fullName evidence="10">Transmembrane protein 231</fullName>
    </submittedName>
</protein>
<sequence length="307" mass="35269">MWALTELFLLMTDTTLKLYPLDKCWYWWNCWSYVLVVAALGLLAVEIYFEDIEKNLIVKSLILSNDSQTSQILTQKTIVDLQVHLFNITNSEEVVADVVTPPGLKLGDKRYIFFAGLCRSFSFTATEAVFSEDVPQLKLLKMTLDKEQLQSVEENPDNWAFHDKDTFTGNFAPSGFVPLKRCLKGPDVPIFISMPYFNLVDNETKSAVIFESPPESNWEPYFLLDPLISVKKEDAQKLYWLAYEVPVIFRTCLRLTIAFLFSLATLRSLIAVYIKYFGTRVEEKQNCEITSSQNELALTDFAFSTLF</sequence>
<evidence type="ECO:0000313" key="8">
    <source>
        <dbReference type="EMBL" id="VDO11540.1"/>
    </source>
</evidence>
<keyword evidence="5 7" id="KW-0472">Membrane</keyword>
<evidence type="ECO:0000256" key="5">
    <source>
        <dbReference type="ARBA" id="ARBA00023136"/>
    </source>
</evidence>
<organism evidence="10">
    <name type="scientific">Rodentolepis nana</name>
    <name type="common">Dwarf tapeworm</name>
    <name type="synonym">Hymenolepis nana</name>
    <dbReference type="NCBI Taxonomy" id="102285"/>
    <lineage>
        <taxon>Eukaryota</taxon>
        <taxon>Metazoa</taxon>
        <taxon>Spiralia</taxon>
        <taxon>Lophotrochozoa</taxon>
        <taxon>Platyhelminthes</taxon>
        <taxon>Cestoda</taxon>
        <taxon>Eucestoda</taxon>
        <taxon>Cyclophyllidea</taxon>
        <taxon>Hymenolepididae</taxon>
        <taxon>Rodentolepis</taxon>
    </lineage>
</organism>
<reference evidence="10" key="1">
    <citation type="submission" date="2017-02" db="UniProtKB">
        <authorList>
            <consortium name="WormBaseParasite"/>
        </authorList>
    </citation>
    <scope>IDENTIFICATION</scope>
</reference>